<name>A0A9D4TYX1_CHLVU</name>
<comment type="caution">
    <text evidence="4">The sequence shown here is derived from an EMBL/GenBank/DDBJ whole genome shotgun (WGS) entry which is preliminary data.</text>
</comment>
<dbReference type="InterPro" id="IPR013088">
    <property type="entry name" value="Znf_NHR/GATA"/>
</dbReference>
<dbReference type="Gene3D" id="3.30.50.10">
    <property type="entry name" value="Erythroid Transcription Factor GATA-1, subunit A"/>
    <property type="match status" value="1"/>
</dbReference>
<feature type="domain" description="GATA-type" evidence="3">
    <location>
        <begin position="4"/>
        <end position="36"/>
    </location>
</feature>
<evidence type="ECO:0000259" key="3">
    <source>
        <dbReference type="PROSITE" id="PS50114"/>
    </source>
</evidence>
<evidence type="ECO:0000256" key="1">
    <source>
        <dbReference type="PROSITE-ProRule" id="PRU00094"/>
    </source>
</evidence>
<dbReference type="SMART" id="SM00401">
    <property type="entry name" value="ZnF_GATA"/>
    <property type="match status" value="1"/>
</dbReference>
<keyword evidence="5" id="KW-1185">Reference proteome</keyword>
<protein>
    <recommendedName>
        <fullName evidence="3">GATA-type domain-containing protein</fullName>
    </recommendedName>
</protein>
<sequence length="185" mass="19759">MPSSGAGGPCNHCGRTNSCCWRRGPTNKPVLCNACGSRYLVKRNLDNYVPLATRQDRAKETGGAKETDKRRVVAPAAGRVTKPKRAVQKRVNADAWGSDAEDSDASTSACLTDDSSISQLTAEKRTSRAAAVASKLKLSYITSQSPLDKELESADLTTLTGAFFAGGTLRLKPRKPMVVTVSAVW</sequence>
<dbReference type="SUPFAM" id="SSF57716">
    <property type="entry name" value="Glucocorticoid receptor-like (DNA-binding domain)"/>
    <property type="match status" value="1"/>
</dbReference>
<dbReference type="OrthoDB" id="515712at2759"/>
<evidence type="ECO:0000256" key="2">
    <source>
        <dbReference type="SAM" id="MobiDB-lite"/>
    </source>
</evidence>
<keyword evidence="1" id="KW-0862">Zinc</keyword>
<proteinExistence type="predicted"/>
<feature type="region of interest" description="Disordered" evidence="2">
    <location>
        <begin position="81"/>
        <end position="108"/>
    </location>
</feature>
<accession>A0A9D4TYX1</accession>
<dbReference type="PANTHER" id="PTHR46855:SF1">
    <property type="entry name" value="GATA TRANSCRIPTION FACTOR 26"/>
    <property type="match status" value="1"/>
</dbReference>
<dbReference type="InterPro" id="IPR000679">
    <property type="entry name" value="Znf_GATA"/>
</dbReference>
<evidence type="ECO:0000313" key="4">
    <source>
        <dbReference type="EMBL" id="KAI3438312.1"/>
    </source>
</evidence>
<reference evidence="4" key="1">
    <citation type="journal article" date="2019" name="Plant J.">
        <title>Chlorella vulgaris genome assembly and annotation reveals the molecular basis for metabolic acclimation to high light conditions.</title>
        <authorList>
            <person name="Cecchin M."/>
            <person name="Marcolungo L."/>
            <person name="Rossato M."/>
            <person name="Girolomoni L."/>
            <person name="Cosentino E."/>
            <person name="Cuine S."/>
            <person name="Li-Beisson Y."/>
            <person name="Delledonne M."/>
            <person name="Ballottari M."/>
        </authorList>
    </citation>
    <scope>NUCLEOTIDE SEQUENCE</scope>
    <source>
        <strain evidence="4">211/11P</strain>
    </source>
</reference>
<dbReference type="InterPro" id="IPR044589">
    <property type="entry name" value="GATA26/27"/>
</dbReference>
<dbReference type="PANTHER" id="PTHR46855">
    <property type="entry name" value="OSJNBB0038F03.10 PROTEIN"/>
    <property type="match status" value="1"/>
</dbReference>
<reference evidence="4" key="2">
    <citation type="submission" date="2020-11" db="EMBL/GenBank/DDBJ databases">
        <authorList>
            <person name="Cecchin M."/>
            <person name="Marcolungo L."/>
            <person name="Rossato M."/>
            <person name="Girolomoni L."/>
            <person name="Cosentino E."/>
            <person name="Cuine S."/>
            <person name="Li-Beisson Y."/>
            <person name="Delledonne M."/>
            <person name="Ballottari M."/>
        </authorList>
    </citation>
    <scope>NUCLEOTIDE SEQUENCE</scope>
    <source>
        <strain evidence="4">211/11P</strain>
        <tissue evidence="4">Whole cell</tissue>
    </source>
</reference>
<dbReference type="PROSITE" id="PS00344">
    <property type="entry name" value="GATA_ZN_FINGER_1"/>
    <property type="match status" value="1"/>
</dbReference>
<keyword evidence="1" id="KW-0479">Metal-binding</keyword>
<dbReference type="EMBL" id="SIDB01000001">
    <property type="protein sequence ID" value="KAI3438312.1"/>
    <property type="molecule type" value="Genomic_DNA"/>
</dbReference>
<dbReference type="GO" id="GO:0043565">
    <property type="term" value="F:sequence-specific DNA binding"/>
    <property type="evidence" value="ECO:0007669"/>
    <property type="project" value="InterPro"/>
</dbReference>
<dbReference type="AlphaFoldDB" id="A0A9D4TYX1"/>
<organism evidence="4 5">
    <name type="scientific">Chlorella vulgaris</name>
    <name type="common">Green alga</name>
    <dbReference type="NCBI Taxonomy" id="3077"/>
    <lineage>
        <taxon>Eukaryota</taxon>
        <taxon>Viridiplantae</taxon>
        <taxon>Chlorophyta</taxon>
        <taxon>core chlorophytes</taxon>
        <taxon>Trebouxiophyceae</taxon>
        <taxon>Chlorellales</taxon>
        <taxon>Chlorellaceae</taxon>
        <taxon>Chlorella clade</taxon>
        <taxon>Chlorella</taxon>
    </lineage>
</organism>
<dbReference type="GO" id="GO:0006355">
    <property type="term" value="P:regulation of DNA-templated transcription"/>
    <property type="evidence" value="ECO:0007669"/>
    <property type="project" value="InterPro"/>
</dbReference>
<dbReference type="PROSITE" id="PS50114">
    <property type="entry name" value="GATA_ZN_FINGER_2"/>
    <property type="match status" value="1"/>
</dbReference>
<gene>
    <name evidence="4" type="ORF">D9Q98_000746</name>
</gene>
<dbReference type="GO" id="GO:0008270">
    <property type="term" value="F:zinc ion binding"/>
    <property type="evidence" value="ECO:0007669"/>
    <property type="project" value="UniProtKB-KW"/>
</dbReference>
<dbReference type="Proteomes" id="UP001055712">
    <property type="component" value="Unassembled WGS sequence"/>
</dbReference>
<evidence type="ECO:0000313" key="5">
    <source>
        <dbReference type="Proteomes" id="UP001055712"/>
    </source>
</evidence>
<dbReference type="CDD" id="cd00202">
    <property type="entry name" value="ZnF_GATA"/>
    <property type="match status" value="1"/>
</dbReference>
<dbReference type="Pfam" id="PF00320">
    <property type="entry name" value="GATA"/>
    <property type="match status" value="1"/>
</dbReference>
<keyword evidence="1" id="KW-0863">Zinc-finger</keyword>